<evidence type="ECO:0000256" key="1">
    <source>
        <dbReference type="SAM" id="Phobius"/>
    </source>
</evidence>
<feature type="transmembrane region" description="Helical" evidence="1">
    <location>
        <begin position="106"/>
        <end position="127"/>
    </location>
</feature>
<evidence type="ECO:0000313" key="3">
    <source>
        <dbReference type="Proteomes" id="UP000029443"/>
    </source>
</evidence>
<comment type="caution">
    <text evidence="2">The sequence shown here is derived from an EMBL/GenBank/DDBJ whole genome shotgun (WGS) entry which is preliminary data.</text>
</comment>
<dbReference type="Proteomes" id="UP000029443">
    <property type="component" value="Unassembled WGS sequence"/>
</dbReference>
<name>A0ABR4WAX3_9GAMM</name>
<keyword evidence="3" id="KW-1185">Reference proteome</keyword>
<organism evidence="2 3">
    <name type="scientific">Alcanivorax jadensis T9</name>
    <dbReference type="NCBI Taxonomy" id="1177181"/>
    <lineage>
        <taxon>Bacteria</taxon>
        <taxon>Pseudomonadati</taxon>
        <taxon>Pseudomonadota</taxon>
        <taxon>Gammaproteobacteria</taxon>
        <taxon>Oceanospirillales</taxon>
        <taxon>Alcanivoracaceae</taxon>
        <taxon>Alcanivorax</taxon>
    </lineage>
</organism>
<sequence>MEFAGHKGSDGMQEVKSNLYPCRHCSETGICTSGEEGKSCRACAKYHELKGRDLAGLACGTCGGLGQSEPITERMNKRVKPVLAMLIVFSILIFIFLLALTKNPHFPEFLAFGGTLIGGVTAFYFNAKSGGV</sequence>
<evidence type="ECO:0000313" key="2">
    <source>
        <dbReference type="EMBL" id="KGD60375.1"/>
    </source>
</evidence>
<keyword evidence="1" id="KW-0812">Transmembrane</keyword>
<evidence type="ECO:0008006" key="4">
    <source>
        <dbReference type="Google" id="ProtNLM"/>
    </source>
</evidence>
<dbReference type="EMBL" id="ARXU01000011">
    <property type="protein sequence ID" value="KGD60375.1"/>
    <property type="molecule type" value="Genomic_DNA"/>
</dbReference>
<accession>A0ABR4WAX3</accession>
<feature type="transmembrane region" description="Helical" evidence="1">
    <location>
        <begin position="82"/>
        <end position="100"/>
    </location>
</feature>
<proteinExistence type="predicted"/>
<keyword evidence="1" id="KW-0472">Membrane</keyword>
<protein>
    <recommendedName>
        <fullName evidence="4">Molecular chaperone DnaJ</fullName>
    </recommendedName>
</protein>
<gene>
    <name evidence="2" type="ORF">T9A_02552</name>
</gene>
<reference evidence="2 3" key="1">
    <citation type="submission" date="2012-09" db="EMBL/GenBank/DDBJ databases">
        <title>Genome Sequence of alkane-degrading Bacterium Alcanivorax jadensis T9.</title>
        <authorList>
            <person name="Lai Q."/>
            <person name="Shao Z."/>
        </authorList>
    </citation>
    <scope>NUCLEOTIDE SEQUENCE [LARGE SCALE GENOMIC DNA]</scope>
    <source>
        <strain evidence="2 3">T9</strain>
    </source>
</reference>
<keyword evidence="1" id="KW-1133">Transmembrane helix</keyword>